<dbReference type="EMBL" id="NPDT01000008">
    <property type="protein sequence ID" value="PJZ64812.1"/>
    <property type="molecule type" value="Genomic_DNA"/>
</dbReference>
<reference evidence="2 3" key="1">
    <citation type="submission" date="2017-07" db="EMBL/GenBank/DDBJ databases">
        <title>Leptospira spp. isolated from tropical soils.</title>
        <authorList>
            <person name="Thibeaux R."/>
            <person name="Iraola G."/>
            <person name="Ferres I."/>
            <person name="Bierque E."/>
            <person name="Girault D."/>
            <person name="Soupe-Gilbert M.-E."/>
            <person name="Picardeau M."/>
            <person name="Goarant C."/>
        </authorList>
    </citation>
    <scope>NUCLEOTIDE SEQUENCE [LARGE SCALE GENOMIC DNA]</scope>
    <source>
        <strain evidence="2 3">FH2-C-A2</strain>
    </source>
</reference>
<protein>
    <submittedName>
        <fullName evidence="2">Addiction module toxin RelE</fullName>
    </submittedName>
</protein>
<dbReference type="InterPro" id="IPR035093">
    <property type="entry name" value="RelE/ParE_toxin_dom_sf"/>
</dbReference>
<evidence type="ECO:0000313" key="3">
    <source>
        <dbReference type="Proteomes" id="UP000231912"/>
    </source>
</evidence>
<sequence>MSRLEVRIKPSAEDDILRSVRYYNSKKESLGFEFVLELDYCFERIGLFPEIGPIVFKDFRQILTRRFPFRIFYKIASNRIEVYAILHQSREFRKLLL</sequence>
<dbReference type="AlphaFoldDB" id="A0A2M9Z904"/>
<dbReference type="RefSeq" id="WP_100759941.1">
    <property type="nucleotide sequence ID" value="NZ_NPDT01000008.1"/>
</dbReference>
<dbReference type="Pfam" id="PF05016">
    <property type="entry name" value="ParE_toxin"/>
    <property type="match status" value="1"/>
</dbReference>
<proteinExistence type="predicted"/>
<keyword evidence="1" id="KW-1277">Toxin-antitoxin system</keyword>
<accession>A0A2M9Z904</accession>
<evidence type="ECO:0000313" key="2">
    <source>
        <dbReference type="EMBL" id="PJZ64812.1"/>
    </source>
</evidence>
<gene>
    <name evidence="2" type="ORF">CH371_17010</name>
</gene>
<organism evidence="2 3">
    <name type="scientific">Leptospira wolffii</name>
    <dbReference type="NCBI Taxonomy" id="409998"/>
    <lineage>
        <taxon>Bacteria</taxon>
        <taxon>Pseudomonadati</taxon>
        <taxon>Spirochaetota</taxon>
        <taxon>Spirochaetia</taxon>
        <taxon>Leptospirales</taxon>
        <taxon>Leptospiraceae</taxon>
        <taxon>Leptospira</taxon>
    </lineage>
</organism>
<evidence type="ECO:0000256" key="1">
    <source>
        <dbReference type="ARBA" id="ARBA00022649"/>
    </source>
</evidence>
<dbReference type="Proteomes" id="UP000231912">
    <property type="component" value="Unassembled WGS sequence"/>
</dbReference>
<dbReference type="Gene3D" id="3.30.2310.20">
    <property type="entry name" value="RelE-like"/>
    <property type="match status" value="1"/>
</dbReference>
<name>A0A2M9Z904_9LEPT</name>
<dbReference type="InterPro" id="IPR007712">
    <property type="entry name" value="RelE/ParE_toxin"/>
</dbReference>
<comment type="caution">
    <text evidence="2">The sequence shown here is derived from an EMBL/GenBank/DDBJ whole genome shotgun (WGS) entry which is preliminary data.</text>
</comment>